<evidence type="ECO:0000313" key="2">
    <source>
        <dbReference type="Proteomes" id="UP000194873"/>
    </source>
</evidence>
<dbReference type="Proteomes" id="UP000194873">
    <property type="component" value="Unassembled WGS sequence"/>
</dbReference>
<dbReference type="InterPro" id="IPR052918">
    <property type="entry name" value="Motility_Chemotaxis_Reg"/>
</dbReference>
<dbReference type="InterPro" id="IPR026444">
    <property type="entry name" value="Secre_tail"/>
</dbReference>
<dbReference type="EMBL" id="MTSE01000010">
    <property type="protein sequence ID" value="OUJ72546.1"/>
    <property type="molecule type" value="Genomic_DNA"/>
</dbReference>
<organism evidence="1 2">
    <name type="scientific">Hymenobacter crusticola</name>
    <dbReference type="NCBI Taxonomy" id="1770526"/>
    <lineage>
        <taxon>Bacteria</taxon>
        <taxon>Pseudomonadati</taxon>
        <taxon>Bacteroidota</taxon>
        <taxon>Cytophagia</taxon>
        <taxon>Cytophagales</taxon>
        <taxon>Hymenobacteraceae</taxon>
        <taxon>Hymenobacter</taxon>
    </lineage>
</organism>
<comment type="caution">
    <text evidence="1">The sequence shown here is derived from an EMBL/GenBank/DDBJ whole genome shotgun (WGS) entry which is preliminary data.</text>
</comment>
<gene>
    <name evidence="1" type="ORF">BXP70_18510</name>
</gene>
<evidence type="ECO:0008006" key="3">
    <source>
        <dbReference type="Google" id="ProtNLM"/>
    </source>
</evidence>
<protein>
    <recommendedName>
        <fullName evidence="3">Secretion system C-terminal sorting domain-containing protein</fullName>
    </recommendedName>
</protein>
<proteinExistence type="predicted"/>
<dbReference type="SUPFAM" id="SSF63829">
    <property type="entry name" value="Calcium-dependent phosphotriesterase"/>
    <property type="match status" value="1"/>
</dbReference>
<dbReference type="NCBIfam" id="TIGR04183">
    <property type="entry name" value="Por_Secre_tail"/>
    <property type="match status" value="1"/>
</dbReference>
<reference evidence="1 2" key="1">
    <citation type="submission" date="2017-01" db="EMBL/GenBank/DDBJ databases">
        <title>A new Hymenobacter.</title>
        <authorList>
            <person name="Liang Y."/>
            <person name="Feng F."/>
        </authorList>
    </citation>
    <scope>NUCLEOTIDE SEQUENCE [LARGE SCALE GENOMIC DNA]</scope>
    <source>
        <strain evidence="1">MIMBbqt21</strain>
    </source>
</reference>
<dbReference type="PANTHER" id="PTHR35580">
    <property type="entry name" value="CELL SURFACE GLYCOPROTEIN (S-LAYER PROTEIN)-LIKE PROTEIN"/>
    <property type="match status" value="1"/>
</dbReference>
<accession>A0A243WAI1</accession>
<dbReference type="AlphaFoldDB" id="A0A243WAI1"/>
<sequence length="1103" mass="112715">MLFALVLLSDVASAQTFDQVTAIDARLGNGTAVGYNLATDAAGNVYVTGTFQGRLVLGSTTLTSVGADAQFVAKLDGNGSWVWAVRGGNTSSQSSFSSAPNLTVDGAGNVYVTGPLLGSFAFGSTVLQAASRTGADIMVARLNGTTGAWEWAVRAGNADNVDNTQQGTDISVDATGHVYVTGGFSKSTTFYGPAATPQLTLTSTGSTSDIFVARLAATTGAWQWAVHGGGAGSDLGTSLTVDASGSVYLTGSFQGTAASPASFSPAAGTSALTLTSPGGSSDIVVAKLDENSGTWQWAVRGGSTEADAGTSIATDASGHVFVTGKFKGGGTVNSYPPIPVAPATFDSPSAAQLTLTGTPSALHDIFVARLDATTGNWQWIVRGGGGYTNSGTSIVVDATGTPSITGYFGSGASFTPTSSGSPINLTGLRANNGFLARLDAATGAWQQVTSVAAPNGSTSYGSALDGNGHVFQTGFVIGNAKFGDSPATTVLGSHLQNVFIARQDATAGAVQWVVSAEAGGMKQVVSTTSDAAGNVYVAGVFRGTIVFGNTTLTSEGTYEGSEGSGSDLAVFIAKLNPAGAYQWAVRIVGTALYANNNPYLFDIRRQGFDIAADASGHVYITGGVMNSATFYNATTGSVALTLPQTSPQIGYNRVRTFVGRLEASSGTWQWAVPAGTDPVNSSGGFCLAIDADDNPYVGGIFQEKATFAKSGGGEFTLTAEPVYSEMYVGRLNPADGTWRWVVRGGGPSNDVIYGIATDASGHVFVTGCYIGSSTFDSPTGTQLTSSGFVNGTQAVVARLDAATGNWQWVAKAGTTDRLSQGVCLGRGIAVDASGDPYVTGNFTKDAVFGSSALNPGGDQTSAFVARLDGATGTWRWAVSSKAGAVSGDNIEVDKAGHVYVVGTLYSNSTYGTPVFNAVPATGASLLTPTTYGDNDGFVAQLSTATGAWQQVATVGGTGQDQGADLVLGSQNRLYVSGNYMSSEPAFGSLKTLNGGTHYSTGFLARLSSGWVLPVREKQLEAQKASFRVFPTLVSTGQSLRYAVEEQLGKEALIELYTATGQRVAQWSVSAATGALPAPALRAGVYLVRLTSAGTTQATRIVVY</sequence>
<keyword evidence="2" id="KW-1185">Reference proteome</keyword>
<name>A0A243WAI1_9BACT</name>
<evidence type="ECO:0000313" key="1">
    <source>
        <dbReference type="EMBL" id="OUJ72546.1"/>
    </source>
</evidence>
<dbReference type="PANTHER" id="PTHR35580:SF1">
    <property type="entry name" value="PHYTASE-LIKE DOMAIN-CONTAINING PROTEIN"/>
    <property type="match status" value="1"/>
</dbReference>